<protein>
    <submittedName>
        <fullName evidence="1">Uncharacterized protein</fullName>
    </submittedName>
</protein>
<comment type="caution">
    <text evidence="1">The sequence shown here is derived from an EMBL/GenBank/DDBJ whole genome shotgun (WGS) entry which is preliminary data.</text>
</comment>
<keyword evidence="2" id="KW-1185">Reference proteome</keyword>
<proteinExistence type="predicted"/>
<name>A0A2J7R042_9NEOP</name>
<sequence>MPLAWIYNLPREDAEKLAIEFGVSVQGTLDEMWNKLKENWRVVETYLPPQSTDKSEVGMGIAGASDVKFQCSDIHPHVNYSQIKFRGKVVTYLVWNIPVLSDSEPESVFKFLVRAREIYDLNLVTDKEFLAFLVSRMTGRVMQIIRVHLRASSGWGLVCSEILSIFLPPHIQEGFLSRYVLNRFQAATEELSQFVISVVTATNILKYQAPESGLVHRIVQKIHPQVCSCLVFASEPKSLKELYSLASQVAESQATDDRREHSTQNAPN</sequence>
<organism evidence="1 2">
    <name type="scientific">Cryptotermes secundus</name>
    <dbReference type="NCBI Taxonomy" id="105785"/>
    <lineage>
        <taxon>Eukaryota</taxon>
        <taxon>Metazoa</taxon>
        <taxon>Ecdysozoa</taxon>
        <taxon>Arthropoda</taxon>
        <taxon>Hexapoda</taxon>
        <taxon>Insecta</taxon>
        <taxon>Pterygota</taxon>
        <taxon>Neoptera</taxon>
        <taxon>Polyneoptera</taxon>
        <taxon>Dictyoptera</taxon>
        <taxon>Blattodea</taxon>
        <taxon>Blattoidea</taxon>
        <taxon>Termitoidae</taxon>
        <taxon>Kalotermitidae</taxon>
        <taxon>Cryptotermitinae</taxon>
        <taxon>Cryptotermes</taxon>
    </lineage>
</organism>
<gene>
    <name evidence="1" type="ORF">B7P43_G17550</name>
</gene>
<dbReference type="InParanoid" id="A0A2J7R042"/>
<evidence type="ECO:0000313" key="2">
    <source>
        <dbReference type="Proteomes" id="UP000235965"/>
    </source>
</evidence>
<dbReference type="EMBL" id="NEVH01008298">
    <property type="protein sequence ID" value="PNF34200.1"/>
    <property type="molecule type" value="Genomic_DNA"/>
</dbReference>
<accession>A0A2J7R042</accession>
<reference evidence="1 2" key="1">
    <citation type="submission" date="2017-12" db="EMBL/GenBank/DDBJ databases">
        <title>Hemimetabolous genomes reveal molecular basis of termite eusociality.</title>
        <authorList>
            <person name="Harrison M.C."/>
            <person name="Jongepier E."/>
            <person name="Robertson H.M."/>
            <person name="Arning N."/>
            <person name="Bitard-Feildel T."/>
            <person name="Chao H."/>
            <person name="Childers C.P."/>
            <person name="Dinh H."/>
            <person name="Doddapaneni H."/>
            <person name="Dugan S."/>
            <person name="Gowin J."/>
            <person name="Greiner C."/>
            <person name="Han Y."/>
            <person name="Hu H."/>
            <person name="Hughes D.S.T."/>
            <person name="Huylmans A.-K."/>
            <person name="Kemena C."/>
            <person name="Kremer L.P.M."/>
            <person name="Lee S.L."/>
            <person name="Lopez-Ezquerra A."/>
            <person name="Mallet L."/>
            <person name="Monroy-Kuhn J.M."/>
            <person name="Moser A."/>
            <person name="Murali S.C."/>
            <person name="Muzny D.M."/>
            <person name="Otani S."/>
            <person name="Piulachs M.-D."/>
            <person name="Poelchau M."/>
            <person name="Qu J."/>
            <person name="Schaub F."/>
            <person name="Wada-Katsumata A."/>
            <person name="Worley K.C."/>
            <person name="Xie Q."/>
            <person name="Ylla G."/>
            <person name="Poulsen M."/>
            <person name="Gibbs R.A."/>
            <person name="Schal C."/>
            <person name="Richards S."/>
            <person name="Belles X."/>
            <person name="Korb J."/>
            <person name="Bornberg-Bauer E."/>
        </authorList>
    </citation>
    <scope>NUCLEOTIDE SEQUENCE [LARGE SCALE GENOMIC DNA]</scope>
    <source>
        <tissue evidence="1">Whole body</tissue>
    </source>
</reference>
<dbReference type="AlphaFoldDB" id="A0A2J7R042"/>
<dbReference type="Proteomes" id="UP000235965">
    <property type="component" value="Unassembled WGS sequence"/>
</dbReference>
<evidence type="ECO:0000313" key="1">
    <source>
        <dbReference type="EMBL" id="PNF34200.1"/>
    </source>
</evidence>